<dbReference type="RefSeq" id="WP_118096937.1">
    <property type="nucleotide sequence ID" value="NZ_QRVL01000002.1"/>
</dbReference>
<reference evidence="2 3" key="1">
    <citation type="submission" date="2018-08" db="EMBL/GenBank/DDBJ databases">
        <title>A genome reference for cultivated species of the human gut microbiota.</title>
        <authorList>
            <person name="Zou Y."/>
            <person name="Xue W."/>
            <person name="Luo G."/>
        </authorList>
    </citation>
    <scope>NUCLEOTIDE SEQUENCE [LARGE SCALE GENOMIC DNA]</scope>
    <source>
        <strain evidence="2 3">AF22-12AC</strain>
    </source>
</reference>
<dbReference type="Gene3D" id="3.40.50.360">
    <property type="match status" value="1"/>
</dbReference>
<feature type="domain" description="Flavodoxin-like" evidence="1">
    <location>
        <begin position="24"/>
        <end position="66"/>
    </location>
</feature>
<dbReference type="InterPro" id="IPR029039">
    <property type="entry name" value="Flavoprotein-like_sf"/>
</dbReference>
<dbReference type="Proteomes" id="UP000266172">
    <property type="component" value="Unassembled WGS sequence"/>
</dbReference>
<dbReference type="InterPro" id="IPR008254">
    <property type="entry name" value="Flavodoxin/NO_synth"/>
</dbReference>
<sequence>MAKLVAFYSRADENYFGGTKKYISEGNTKKAAEKIAELTGADLFEIVQEVPYAADYDTCIAEAKRDLKAKARPKVKNLPESLDAYEGSGLSGTVADIEKAAAGAEVTQGLAIHGSEVDHAGAMIERWV</sequence>
<comment type="caution">
    <text evidence="2">The sequence shown here is derived from an EMBL/GenBank/DDBJ whole genome shotgun (WGS) entry which is preliminary data.</text>
</comment>
<protein>
    <submittedName>
        <fullName evidence="2">Flavodoxin</fullName>
    </submittedName>
</protein>
<organism evidence="2 3">
    <name type="scientific">Roseburia hominis</name>
    <dbReference type="NCBI Taxonomy" id="301301"/>
    <lineage>
        <taxon>Bacteria</taxon>
        <taxon>Bacillati</taxon>
        <taxon>Bacillota</taxon>
        <taxon>Clostridia</taxon>
        <taxon>Lachnospirales</taxon>
        <taxon>Lachnospiraceae</taxon>
        <taxon>Roseburia</taxon>
    </lineage>
</organism>
<name>A0A395VCZ5_9FIRM</name>
<evidence type="ECO:0000313" key="3">
    <source>
        <dbReference type="Proteomes" id="UP000266172"/>
    </source>
</evidence>
<evidence type="ECO:0000313" key="2">
    <source>
        <dbReference type="EMBL" id="RGS41593.1"/>
    </source>
</evidence>
<accession>A0A395VCZ5</accession>
<gene>
    <name evidence="2" type="ORF">DWX93_05660</name>
</gene>
<dbReference type="GO" id="GO:0010181">
    <property type="term" value="F:FMN binding"/>
    <property type="evidence" value="ECO:0007669"/>
    <property type="project" value="InterPro"/>
</dbReference>
<dbReference type="PANTHER" id="PTHR39201:SF1">
    <property type="entry name" value="FLAVODOXIN-LIKE DOMAIN-CONTAINING PROTEIN"/>
    <property type="match status" value="1"/>
</dbReference>
<dbReference type="PANTHER" id="PTHR39201">
    <property type="entry name" value="EXPORTED PROTEIN-RELATED"/>
    <property type="match status" value="1"/>
</dbReference>
<evidence type="ECO:0000259" key="1">
    <source>
        <dbReference type="Pfam" id="PF12682"/>
    </source>
</evidence>
<dbReference type="GO" id="GO:0016651">
    <property type="term" value="F:oxidoreductase activity, acting on NAD(P)H"/>
    <property type="evidence" value="ECO:0007669"/>
    <property type="project" value="UniProtKB-ARBA"/>
</dbReference>
<proteinExistence type="predicted"/>
<dbReference type="Pfam" id="PF12682">
    <property type="entry name" value="Flavodoxin_4"/>
    <property type="match status" value="1"/>
</dbReference>
<dbReference type="AlphaFoldDB" id="A0A395VCZ5"/>
<dbReference type="EMBL" id="QRVL01000002">
    <property type="protein sequence ID" value="RGS41593.1"/>
    <property type="molecule type" value="Genomic_DNA"/>
</dbReference>